<evidence type="ECO:0000313" key="3">
    <source>
        <dbReference type="EMBL" id="HIW85480.1"/>
    </source>
</evidence>
<dbReference type="Pfam" id="PF00149">
    <property type="entry name" value="Metallophos"/>
    <property type="match status" value="1"/>
</dbReference>
<evidence type="ECO:0000259" key="2">
    <source>
        <dbReference type="Pfam" id="PF00149"/>
    </source>
</evidence>
<sequence length="513" mass="56320">MKKILERLLFSKRAVAFFTAFSAVAVLLFYSVRYGFVFVDNVLYTGFSLGLFVFACIGSACLFMIFVAKAHKKIILSETLMHVIAFISEALAVIVFIYSAVTLITDNGMSLSSAFALFKSAFPIWAFVVGIAFFAFAFSLLKSKKTRRAVSGITALALFITAVYAVFPFSPFEFTSAPVVFDNGSAYSVVFSTSEKGTAYIEYEYGGETVRVYDENDGRKNNDKIHTVTVPKDELSGNTYKVGATRVIDELSYGGRLGKTIESESITFHNTFGENIDVLTVSDWHTKNEKAKTAAEALGEYQAVILLGDCAPALMSENDITDYILDFAADLTGGAMPVIYVRGNHETRGRSAADLADHLGYDHFYYTTSLGEYAFVVLDSCEDKEDSHPEYGGMVDYENYRRSMVEWLETVESTEENTVALCHSAEICIEPELSQRALSKLNALDVSLLAAGHEHVLDFDGSGDYPVFVDGGVDAVGKGSYVASIMHLSPDGIELQSADTNGEILLSESIEWR</sequence>
<dbReference type="InterPro" id="IPR029052">
    <property type="entry name" value="Metallo-depent_PP-like"/>
</dbReference>
<dbReference type="InterPro" id="IPR004843">
    <property type="entry name" value="Calcineurin-like_PHP"/>
</dbReference>
<keyword evidence="1" id="KW-0472">Membrane</keyword>
<keyword evidence="1" id="KW-1133">Transmembrane helix</keyword>
<reference evidence="3" key="1">
    <citation type="journal article" date="2021" name="PeerJ">
        <title>Extensive microbial diversity within the chicken gut microbiome revealed by metagenomics and culture.</title>
        <authorList>
            <person name="Gilroy R."/>
            <person name="Ravi A."/>
            <person name="Getino M."/>
            <person name="Pursley I."/>
            <person name="Horton D.L."/>
            <person name="Alikhan N.F."/>
            <person name="Baker D."/>
            <person name="Gharbi K."/>
            <person name="Hall N."/>
            <person name="Watson M."/>
            <person name="Adriaenssens E.M."/>
            <person name="Foster-Nyarko E."/>
            <person name="Jarju S."/>
            <person name="Secka A."/>
            <person name="Antonio M."/>
            <person name="Oren A."/>
            <person name="Chaudhuri R.R."/>
            <person name="La Ragione R."/>
            <person name="Hildebrand F."/>
            <person name="Pallen M.J."/>
        </authorList>
    </citation>
    <scope>NUCLEOTIDE SEQUENCE</scope>
    <source>
        <strain evidence="3">421</strain>
    </source>
</reference>
<dbReference type="Gene3D" id="3.60.21.10">
    <property type="match status" value="1"/>
</dbReference>
<reference evidence="3" key="2">
    <citation type="submission" date="2021-04" db="EMBL/GenBank/DDBJ databases">
        <authorList>
            <person name="Gilroy R."/>
        </authorList>
    </citation>
    <scope>NUCLEOTIDE SEQUENCE</scope>
    <source>
        <strain evidence="3">421</strain>
    </source>
</reference>
<gene>
    <name evidence="3" type="ORF">IAA48_03200</name>
</gene>
<feature type="transmembrane region" description="Helical" evidence="1">
    <location>
        <begin position="121"/>
        <end position="141"/>
    </location>
</feature>
<feature type="transmembrane region" description="Helical" evidence="1">
    <location>
        <begin position="148"/>
        <end position="167"/>
    </location>
</feature>
<accession>A0A9D1RDJ1</accession>
<dbReference type="GO" id="GO:0016787">
    <property type="term" value="F:hydrolase activity"/>
    <property type="evidence" value="ECO:0007669"/>
    <property type="project" value="InterPro"/>
</dbReference>
<evidence type="ECO:0000256" key="1">
    <source>
        <dbReference type="SAM" id="Phobius"/>
    </source>
</evidence>
<organism evidence="3 4">
    <name type="scientific">Candidatus Eubacterium faecipullorum</name>
    <dbReference type="NCBI Taxonomy" id="2838571"/>
    <lineage>
        <taxon>Bacteria</taxon>
        <taxon>Bacillati</taxon>
        <taxon>Bacillota</taxon>
        <taxon>Clostridia</taxon>
        <taxon>Eubacteriales</taxon>
        <taxon>Eubacteriaceae</taxon>
        <taxon>Eubacterium</taxon>
    </lineage>
</organism>
<name>A0A9D1RDJ1_9FIRM</name>
<feature type="domain" description="Calcineurin-like phosphoesterase" evidence="2">
    <location>
        <begin position="278"/>
        <end position="456"/>
    </location>
</feature>
<dbReference type="SUPFAM" id="SSF56300">
    <property type="entry name" value="Metallo-dependent phosphatases"/>
    <property type="match status" value="1"/>
</dbReference>
<feature type="transmembrane region" description="Helical" evidence="1">
    <location>
        <begin position="12"/>
        <end position="30"/>
    </location>
</feature>
<dbReference type="EMBL" id="DXGE01000012">
    <property type="protein sequence ID" value="HIW85480.1"/>
    <property type="molecule type" value="Genomic_DNA"/>
</dbReference>
<keyword evidence="1" id="KW-0812">Transmembrane</keyword>
<proteinExistence type="predicted"/>
<dbReference type="AlphaFoldDB" id="A0A9D1RDJ1"/>
<dbReference type="Proteomes" id="UP000824205">
    <property type="component" value="Unassembled WGS sequence"/>
</dbReference>
<evidence type="ECO:0000313" key="4">
    <source>
        <dbReference type="Proteomes" id="UP000824205"/>
    </source>
</evidence>
<protein>
    <submittedName>
        <fullName evidence="3">Metallophosphoesterase</fullName>
    </submittedName>
</protein>
<comment type="caution">
    <text evidence="3">The sequence shown here is derived from an EMBL/GenBank/DDBJ whole genome shotgun (WGS) entry which is preliminary data.</text>
</comment>
<feature type="transmembrane region" description="Helical" evidence="1">
    <location>
        <begin position="80"/>
        <end position="101"/>
    </location>
</feature>
<feature type="transmembrane region" description="Helical" evidence="1">
    <location>
        <begin position="42"/>
        <end position="68"/>
    </location>
</feature>